<organism evidence="1 2">
    <name type="scientific">Colletotrichum truncatum</name>
    <name type="common">Anthracnose fungus</name>
    <name type="synonym">Colletotrichum capsici</name>
    <dbReference type="NCBI Taxonomy" id="5467"/>
    <lineage>
        <taxon>Eukaryota</taxon>
        <taxon>Fungi</taxon>
        <taxon>Dikarya</taxon>
        <taxon>Ascomycota</taxon>
        <taxon>Pezizomycotina</taxon>
        <taxon>Sordariomycetes</taxon>
        <taxon>Hypocreomycetidae</taxon>
        <taxon>Glomerellales</taxon>
        <taxon>Glomerellaceae</taxon>
        <taxon>Colletotrichum</taxon>
        <taxon>Colletotrichum truncatum species complex</taxon>
    </lineage>
</organism>
<proteinExistence type="predicted"/>
<dbReference type="EMBL" id="VUJX02000003">
    <property type="protein sequence ID" value="KAL0939904.1"/>
    <property type="molecule type" value="Genomic_DNA"/>
</dbReference>
<name>A0ACC3Z762_COLTU</name>
<accession>A0ACC3Z762</accession>
<reference evidence="1 2" key="1">
    <citation type="journal article" date="2020" name="Phytopathology">
        <title>Genome Sequence Resources of Colletotrichum truncatum, C. plurivorum, C. musicola, and C. sojae: Four Species Pathogenic to Soybean (Glycine max).</title>
        <authorList>
            <person name="Rogerio F."/>
            <person name="Boufleur T.R."/>
            <person name="Ciampi-Guillardi M."/>
            <person name="Sukno S.A."/>
            <person name="Thon M.R."/>
            <person name="Massola Junior N.S."/>
            <person name="Baroncelli R."/>
        </authorList>
    </citation>
    <scope>NUCLEOTIDE SEQUENCE [LARGE SCALE GENOMIC DNA]</scope>
    <source>
        <strain evidence="1 2">CMES1059</strain>
    </source>
</reference>
<keyword evidence="2" id="KW-1185">Reference proteome</keyword>
<dbReference type="Proteomes" id="UP000805649">
    <property type="component" value="Unassembled WGS sequence"/>
</dbReference>
<comment type="caution">
    <text evidence="1">The sequence shown here is derived from an EMBL/GenBank/DDBJ whole genome shotgun (WGS) entry which is preliminary data.</text>
</comment>
<sequence length="202" mass="22104">MAQDNSSVEQLYHKLSPIDAAINRGDPIGTEEFLAALDSLTAVFDTAGVDMLEGGRNDMAENIGKLRNRASRSPEKSQRLQDMILAERAEGQHDATEALLWLTRGLEFFVAAMKRTLANSSEKLSDSIMSGYKDTLKKHHGFIAKTAIKVGVSKTCPSREDLFGRLGQDSSLTTRSLQASVGSFEKILGVLQPFLARADVKF</sequence>
<gene>
    <name evidence="1" type="ORF">CTRU02_206514</name>
</gene>
<evidence type="ECO:0000313" key="1">
    <source>
        <dbReference type="EMBL" id="KAL0939904.1"/>
    </source>
</evidence>
<evidence type="ECO:0000313" key="2">
    <source>
        <dbReference type="Proteomes" id="UP000805649"/>
    </source>
</evidence>
<protein>
    <submittedName>
        <fullName evidence="1">Glycolipid transfer protein HET-C2</fullName>
    </submittedName>
</protein>